<dbReference type="EMBL" id="JACGCM010000544">
    <property type="protein sequence ID" value="KAF6171044.1"/>
    <property type="molecule type" value="Genomic_DNA"/>
</dbReference>
<dbReference type="PANTHER" id="PTHR48167:SF2">
    <property type="entry name" value="EXPRESSED PROTEIN"/>
    <property type="match status" value="1"/>
</dbReference>
<organism evidence="1 2">
    <name type="scientific">Kingdonia uniflora</name>
    <dbReference type="NCBI Taxonomy" id="39325"/>
    <lineage>
        <taxon>Eukaryota</taxon>
        <taxon>Viridiplantae</taxon>
        <taxon>Streptophyta</taxon>
        <taxon>Embryophyta</taxon>
        <taxon>Tracheophyta</taxon>
        <taxon>Spermatophyta</taxon>
        <taxon>Magnoliopsida</taxon>
        <taxon>Ranunculales</taxon>
        <taxon>Circaeasteraceae</taxon>
        <taxon>Kingdonia</taxon>
    </lineage>
</organism>
<evidence type="ECO:0000313" key="1">
    <source>
        <dbReference type="EMBL" id="KAF6171044.1"/>
    </source>
</evidence>
<name>A0A7J7NVQ2_9MAGN</name>
<gene>
    <name evidence="1" type="ORF">GIB67_014624</name>
</gene>
<dbReference type="AlphaFoldDB" id="A0A7J7NVQ2"/>
<reference evidence="1 2" key="1">
    <citation type="journal article" date="2020" name="IScience">
        <title>Genome Sequencing of the Endangered Kingdonia uniflora (Circaeasteraceae, Ranunculales) Reveals Potential Mechanisms of Evolutionary Specialization.</title>
        <authorList>
            <person name="Sun Y."/>
            <person name="Deng T."/>
            <person name="Zhang A."/>
            <person name="Moore M.J."/>
            <person name="Landis J.B."/>
            <person name="Lin N."/>
            <person name="Zhang H."/>
            <person name="Zhang X."/>
            <person name="Huang J."/>
            <person name="Zhang X."/>
            <person name="Sun H."/>
            <person name="Wang H."/>
        </authorList>
    </citation>
    <scope>NUCLEOTIDE SEQUENCE [LARGE SCALE GENOMIC DNA]</scope>
    <source>
        <strain evidence="1">TB1705</strain>
        <tissue evidence="1">Leaf</tissue>
    </source>
</reference>
<keyword evidence="2" id="KW-1185">Reference proteome</keyword>
<comment type="caution">
    <text evidence="1">The sequence shown here is derived from an EMBL/GenBank/DDBJ whole genome shotgun (WGS) entry which is preliminary data.</text>
</comment>
<evidence type="ECO:0000313" key="2">
    <source>
        <dbReference type="Proteomes" id="UP000541444"/>
    </source>
</evidence>
<dbReference type="PANTHER" id="PTHR48167">
    <property type="entry name" value="EXPRESSED PROTEIN"/>
    <property type="match status" value="1"/>
</dbReference>
<dbReference type="Proteomes" id="UP000541444">
    <property type="component" value="Unassembled WGS sequence"/>
</dbReference>
<protein>
    <submittedName>
        <fullName evidence="1">Uncharacterized protein</fullName>
    </submittedName>
</protein>
<proteinExistence type="predicted"/>
<sequence length="217" mass="24672">MSYLRNALIKTNRISTFQLRETPKHFSTQAQQNASVETFINPPNSGLIYGKLTGIGKHTLRSDIVGGVLEGCDLTMEDVKVAYRHPHYEPLHAVVKFASNVVYDKAFRAVLRTNRMYRLDKVDYSMWDFKSTDAKVVLLQGIPLEAQLDDIDRFLCGCNFDYTSLQLFNRPLPQGQGLDFIRMGLVQFPSRVEAMAAVLQKNMGFCLNTKISMRVLQ</sequence>
<accession>A0A7J7NVQ2</accession>
<dbReference type="OrthoDB" id="2013327at2759"/>